<comment type="caution">
    <text evidence="1">The sequence shown here is derived from an EMBL/GenBank/DDBJ whole genome shotgun (WGS) entry which is preliminary data.</text>
</comment>
<reference evidence="1" key="1">
    <citation type="submission" date="2022-07" db="EMBL/GenBank/DDBJ databases">
        <title>Phylogenomic reconstructions and comparative analyses of Kickxellomycotina fungi.</title>
        <authorList>
            <person name="Reynolds N.K."/>
            <person name="Stajich J.E."/>
            <person name="Barry K."/>
            <person name="Grigoriev I.V."/>
            <person name="Crous P."/>
            <person name="Smith M.E."/>
        </authorList>
    </citation>
    <scope>NUCLEOTIDE SEQUENCE</scope>
    <source>
        <strain evidence="1">CBS 190363</strain>
    </source>
</reference>
<accession>A0ACC1M6Z5</accession>
<organism evidence="1 2">
    <name type="scientific">Coemansia aciculifera</name>
    <dbReference type="NCBI Taxonomy" id="417176"/>
    <lineage>
        <taxon>Eukaryota</taxon>
        <taxon>Fungi</taxon>
        <taxon>Fungi incertae sedis</taxon>
        <taxon>Zoopagomycota</taxon>
        <taxon>Kickxellomycotina</taxon>
        <taxon>Kickxellomycetes</taxon>
        <taxon>Kickxellales</taxon>
        <taxon>Kickxellaceae</taxon>
        <taxon>Coemansia</taxon>
    </lineage>
</organism>
<proteinExistence type="predicted"/>
<dbReference type="Proteomes" id="UP001139981">
    <property type="component" value="Unassembled WGS sequence"/>
</dbReference>
<sequence>MDFNRAPDEEERLKALRRERFSNKEGEQRFKQMVDERAKRRQQLTSQGTLNNQSSLNEARKIVGTCTLMCPVFEREERQLKKGLVSQEVYPGTQQADPAKTVKTFHRSAAGNEEPLPEDLRTPDTLIQTLDYLVNSIIAQDQTLQSCHSFVRDRTRSIRQDFTIQNIRDHRTVAACERIARFHIVSLHILCGHKGFAEQQDMEQLRNTLKTLIELYDDHRNAGIACPNEPEFYAYYVVSHLRDSDAKRVAERLPSRIFLAPIVQQALKLHRLSESSDAVFTRQDPGNLFAAQNLGTQFFRAVASSQTPLLLACLAEYQFPSIRRAAIKAMNVAFPYQAGKEYPIDEFAAMLAFDSVEEVRAFCQLFNVSVNEQGVKLGERDGKRQLFVDPSQRPQRLQRNLRVVGAKFLSTPMHAINSNLDQRFLLPAGPMVTGSHIGLAPSTTAWPTQSTAISPRGRISNGQPASFASALSPVSAFGGSRQATPTAAALSFPKSAFPTAQPAESFAGSRTSIFSVPPVASVSKDAAPIFQTKQGDGARGEPSLDKPAASASLFSPAVNSGSGLFSFASGDAAQKKLGDASLAPAASNLFPASTAVPRLIGSNQASPAPKVSFAASATIIPPKPATEPTTSAIPPAPAVAIVWNRPRARINWTSLSNALYDDLLESLVVDVAKPVAQHAKMCAQVANTLIEDIADAIVNHTSAFVAYEESFRCVSLAQADSFRRKSLTRRVLRRWSMEAAIRQQNQALQQYYIDNLDELIDAEYSERHAYTRHIGPRQEGIGMAVWNTNSAQSQPMTENSAMSVVPPDFWESCHLGRDGFDAISRSLKRFGGPAFQALVDVSGTRDSSVLASWLWWQIDMSSLSSVHDASEQPYRTASYASGAQRLLIRELVDGNDGDEDSVAARLSSQIVLLTPEPLSHDDLSSDPGNTPLGAEVAIRVQEALDRARARPGSSSVSLPILFLIWSSDSKAGKLARKLVERFASDSGIPSFVVVNTLALTIASSRQQLTEGLKWVFKHIALAQRELLIRVSKAYETVGQALLQSLRRIYSFVLSLLGQYVSQSGSLAEIFNCAVDVVNAYFRVFNDYIIGTPKWGSYPRAPAEGVAMDYFCASRNRTLNGSSESTSNVHITDAIVSASIDEILCSETMGGTGQPSLGACLRALEFAVKHRLDAQHQTIAGDAYIDKFSAGEAAKDAALAADRLVKRAAELCRQGSCAGDLSLLASPKAKRPSSTAFSMSPPLVSLADVAHSIASTPGSMPSISGLTVHSATKRHRPITSLKLSKLQQAMARASEHLGQ</sequence>
<protein>
    <submittedName>
        <fullName evidence="1">Actin cytoskeleton and mitosis protein</fullName>
    </submittedName>
</protein>
<name>A0ACC1M6Z5_9FUNG</name>
<evidence type="ECO:0000313" key="2">
    <source>
        <dbReference type="Proteomes" id="UP001139981"/>
    </source>
</evidence>
<evidence type="ECO:0000313" key="1">
    <source>
        <dbReference type="EMBL" id="KAJ2898961.1"/>
    </source>
</evidence>
<gene>
    <name evidence="1" type="primary">SAC3</name>
    <name evidence="1" type="ORF">IWW38_001161</name>
</gene>
<keyword evidence="2" id="KW-1185">Reference proteome</keyword>
<dbReference type="EMBL" id="JANBVB010000041">
    <property type="protein sequence ID" value="KAJ2898961.1"/>
    <property type="molecule type" value="Genomic_DNA"/>
</dbReference>